<evidence type="ECO:0000313" key="10">
    <source>
        <dbReference type="Proteomes" id="UP001178508"/>
    </source>
</evidence>
<proteinExistence type="inferred from homology"/>
<accession>A0AAV1FWQ5</accession>
<organism evidence="9 10">
    <name type="scientific">Xyrichtys novacula</name>
    <name type="common">Pearly razorfish</name>
    <name type="synonym">Hemipteronotus novacula</name>
    <dbReference type="NCBI Taxonomy" id="13765"/>
    <lineage>
        <taxon>Eukaryota</taxon>
        <taxon>Metazoa</taxon>
        <taxon>Chordata</taxon>
        <taxon>Craniata</taxon>
        <taxon>Vertebrata</taxon>
        <taxon>Euteleostomi</taxon>
        <taxon>Actinopterygii</taxon>
        <taxon>Neopterygii</taxon>
        <taxon>Teleostei</taxon>
        <taxon>Neoteleostei</taxon>
        <taxon>Acanthomorphata</taxon>
        <taxon>Eupercaria</taxon>
        <taxon>Labriformes</taxon>
        <taxon>Labridae</taxon>
        <taxon>Xyrichtys</taxon>
    </lineage>
</organism>
<dbReference type="Proteomes" id="UP001178508">
    <property type="component" value="Chromosome 10"/>
</dbReference>
<dbReference type="PANTHER" id="PTHR22930:SF206">
    <property type="entry name" value="NUCLEASE HARBI1"/>
    <property type="match status" value="1"/>
</dbReference>
<dbReference type="EMBL" id="OY660873">
    <property type="protein sequence ID" value="CAJ1066037.1"/>
    <property type="molecule type" value="Genomic_DNA"/>
</dbReference>
<gene>
    <name evidence="9" type="ORF">XNOV1_A021173</name>
</gene>
<evidence type="ECO:0000256" key="4">
    <source>
        <dbReference type="ARBA" id="ARBA00022722"/>
    </source>
</evidence>
<dbReference type="InterPro" id="IPR045249">
    <property type="entry name" value="HARBI1-like"/>
</dbReference>
<evidence type="ECO:0000256" key="3">
    <source>
        <dbReference type="ARBA" id="ARBA00006958"/>
    </source>
</evidence>
<evidence type="ECO:0000259" key="8">
    <source>
        <dbReference type="Pfam" id="PF13359"/>
    </source>
</evidence>
<sequence length="233" mass="27044">MSEAFDIPRSTCNNLVHWISSDIQQVFWRFIRLPNRDELEEIGAGFQQLAGHPAFCEVAGSIDGCHFRIMPPGQFGADFFNRKLFHPVQFQAIVDHKGSFLDVHVSFPGSVQDSRVLREHLRNPTQERFSARHSWARSVVERAFGVLKTRWRSIFLKALEVKVDFVSEVIVDCLFLHNLCLGHRDVWSQGTVKRLMGMKTVWQQLMTRHNRLVTPSGIGWQQQYQFLRSRSVH</sequence>
<dbReference type="GO" id="GO:0016787">
    <property type="term" value="F:hydrolase activity"/>
    <property type="evidence" value="ECO:0007669"/>
    <property type="project" value="UniProtKB-KW"/>
</dbReference>
<evidence type="ECO:0000313" key="9">
    <source>
        <dbReference type="EMBL" id="CAJ1066037.1"/>
    </source>
</evidence>
<keyword evidence="6" id="KW-0378">Hydrolase</keyword>
<feature type="domain" description="DDE Tnp4" evidence="8">
    <location>
        <begin position="123"/>
        <end position="178"/>
    </location>
</feature>
<reference evidence="9" key="1">
    <citation type="submission" date="2023-08" db="EMBL/GenBank/DDBJ databases">
        <authorList>
            <person name="Alioto T."/>
            <person name="Alioto T."/>
            <person name="Gomez Garrido J."/>
        </authorList>
    </citation>
    <scope>NUCLEOTIDE SEQUENCE</scope>
</reference>
<keyword evidence="4" id="KW-0540">Nuclease</keyword>
<keyword evidence="7" id="KW-0539">Nucleus</keyword>
<feature type="domain" description="DDE Tnp4" evidence="8">
    <location>
        <begin position="62"/>
        <end position="120"/>
    </location>
</feature>
<name>A0AAV1FWQ5_XYRNO</name>
<evidence type="ECO:0000256" key="5">
    <source>
        <dbReference type="ARBA" id="ARBA00022723"/>
    </source>
</evidence>
<dbReference type="GO" id="GO:0004518">
    <property type="term" value="F:nuclease activity"/>
    <property type="evidence" value="ECO:0007669"/>
    <property type="project" value="UniProtKB-KW"/>
</dbReference>
<evidence type="ECO:0000256" key="2">
    <source>
        <dbReference type="ARBA" id="ARBA00004123"/>
    </source>
</evidence>
<dbReference type="AlphaFoldDB" id="A0AAV1FWQ5"/>
<dbReference type="Pfam" id="PF13359">
    <property type="entry name" value="DDE_Tnp_4"/>
    <property type="match status" value="2"/>
</dbReference>
<comment type="similarity">
    <text evidence="3">Belongs to the HARBI1 family.</text>
</comment>
<evidence type="ECO:0000256" key="7">
    <source>
        <dbReference type="ARBA" id="ARBA00023242"/>
    </source>
</evidence>
<keyword evidence="5" id="KW-0479">Metal-binding</keyword>
<dbReference type="GO" id="GO:0046872">
    <property type="term" value="F:metal ion binding"/>
    <property type="evidence" value="ECO:0007669"/>
    <property type="project" value="UniProtKB-KW"/>
</dbReference>
<evidence type="ECO:0000256" key="6">
    <source>
        <dbReference type="ARBA" id="ARBA00022801"/>
    </source>
</evidence>
<comment type="cofactor">
    <cofactor evidence="1">
        <name>a divalent metal cation</name>
        <dbReference type="ChEBI" id="CHEBI:60240"/>
    </cofactor>
</comment>
<protein>
    <submittedName>
        <fullName evidence="9">Nuclease HARBI1</fullName>
    </submittedName>
</protein>
<keyword evidence="10" id="KW-1185">Reference proteome</keyword>
<dbReference type="InterPro" id="IPR027806">
    <property type="entry name" value="HARBI1_dom"/>
</dbReference>
<comment type="subcellular location">
    <subcellularLocation>
        <location evidence="2">Nucleus</location>
    </subcellularLocation>
</comment>
<evidence type="ECO:0000256" key="1">
    <source>
        <dbReference type="ARBA" id="ARBA00001968"/>
    </source>
</evidence>
<dbReference type="PANTHER" id="PTHR22930">
    <property type="match status" value="1"/>
</dbReference>
<dbReference type="GO" id="GO:0005634">
    <property type="term" value="C:nucleus"/>
    <property type="evidence" value="ECO:0007669"/>
    <property type="project" value="UniProtKB-SubCell"/>
</dbReference>